<keyword evidence="4" id="KW-0804">Transcription</keyword>
<dbReference type="Gene3D" id="1.10.10.10">
    <property type="entry name" value="Winged helix-like DNA-binding domain superfamily/Winged helix DNA-binding domain"/>
    <property type="match status" value="1"/>
</dbReference>
<feature type="region of interest" description="Disordered" evidence="5">
    <location>
        <begin position="104"/>
        <end position="123"/>
    </location>
</feature>
<evidence type="ECO:0000256" key="3">
    <source>
        <dbReference type="ARBA" id="ARBA00023082"/>
    </source>
</evidence>
<evidence type="ECO:0000256" key="4">
    <source>
        <dbReference type="ARBA" id="ARBA00023163"/>
    </source>
</evidence>
<accession>E3J9T6</accession>
<dbReference type="PANTHER" id="PTHR43133">
    <property type="entry name" value="RNA POLYMERASE ECF-TYPE SIGMA FACTO"/>
    <property type="match status" value="1"/>
</dbReference>
<evidence type="ECO:0000259" key="6">
    <source>
        <dbReference type="Pfam" id="PF04542"/>
    </source>
</evidence>
<dbReference type="RefSeq" id="WP_013427700.1">
    <property type="nucleotide sequence ID" value="NC_014666.1"/>
</dbReference>
<dbReference type="InterPro" id="IPR013249">
    <property type="entry name" value="RNA_pol_sigma70_r4_t2"/>
</dbReference>
<dbReference type="Pfam" id="PF08281">
    <property type="entry name" value="Sigma70_r4_2"/>
    <property type="match status" value="1"/>
</dbReference>
<dbReference type="PANTHER" id="PTHR43133:SF53">
    <property type="entry name" value="ECF RNA POLYMERASE SIGMA-E FACTOR"/>
    <property type="match status" value="1"/>
</dbReference>
<dbReference type="OrthoDB" id="5244716at2"/>
<dbReference type="GO" id="GO:0006352">
    <property type="term" value="P:DNA-templated transcription initiation"/>
    <property type="evidence" value="ECO:0007669"/>
    <property type="project" value="InterPro"/>
</dbReference>
<dbReference type="STRING" id="298654.FraEuI1c_6619"/>
<dbReference type="eggNOG" id="COG1595">
    <property type="taxonomic scope" value="Bacteria"/>
</dbReference>
<dbReference type="SUPFAM" id="SSF88659">
    <property type="entry name" value="Sigma3 and sigma4 domains of RNA polymerase sigma factors"/>
    <property type="match status" value="1"/>
</dbReference>
<dbReference type="Pfam" id="PF04542">
    <property type="entry name" value="Sigma70_r2"/>
    <property type="match status" value="1"/>
</dbReference>
<dbReference type="InterPro" id="IPR007627">
    <property type="entry name" value="RNA_pol_sigma70_r2"/>
</dbReference>
<dbReference type="InterPro" id="IPR013325">
    <property type="entry name" value="RNA_pol_sigma_r2"/>
</dbReference>
<dbReference type="InterPro" id="IPR039425">
    <property type="entry name" value="RNA_pol_sigma-70-like"/>
</dbReference>
<dbReference type="InterPro" id="IPR013324">
    <property type="entry name" value="RNA_pol_sigma_r3/r4-like"/>
</dbReference>
<evidence type="ECO:0000256" key="5">
    <source>
        <dbReference type="SAM" id="MobiDB-lite"/>
    </source>
</evidence>
<feature type="domain" description="RNA polymerase sigma factor 70 region 4 type 2" evidence="7">
    <location>
        <begin position="157"/>
        <end position="208"/>
    </location>
</feature>
<proteinExistence type="inferred from homology"/>
<evidence type="ECO:0000256" key="2">
    <source>
        <dbReference type="ARBA" id="ARBA00023015"/>
    </source>
</evidence>
<keyword evidence="9" id="KW-1185">Reference proteome</keyword>
<dbReference type="Gene3D" id="1.10.1740.10">
    <property type="match status" value="1"/>
</dbReference>
<dbReference type="EMBL" id="CP002299">
    <property type="protein sequence ID" value="ADP84589.1"/>
    <property type="molecule type" value="Genomic_DNA"/>
</dbReference>
<reference evidence="8 9" key="1">
    <citation type="submission" date="2010-10" db="EMBL/GenBank/DDBJ databases">
        <title>Complete sequence of Frankia sp. EuI1c.</title>
        <authorList>
            <consortium name="US DOE Joint Genome Institute"/>
            <person name="Lucas S."/>
            <person name="Copeland A."/>
            <person name="Lapidus A."/>
            <person name="Cheng J.-F."/>
            <person name="Bruce D."/>
            <person name="Goodwin L."/>
            <person name="Pitluck S."/>
            <person name="Chertkov O."/>
            <person name="Detter J.C."/>
            <person name="Han C."/>
            <person name="Tapia R."/>
            <person name="Land M."/>
            <person name="Hauser L."/>
            <person name="Jeffries C."/>
            <person name="Kyrpides N."/>
            <person name="Ivanova N."/>
            <person name="Mikhailova N."/>
            <person name="Beauchemin N."/>
            <person name="Sen A."/>
            <person name="Sur S.A."/>
            <person name="Gtari M."/>
            <person name="Wall L."/>
            <person name="Tisa L."/>
            <person name="Woyke T."/>
        </authorList>
    </citation>
    <scope>NUCLEOTIDE SEQUENCE [LARGE SCALE GENOMIC DNA]</scope>
    <source>
        <strain evidence="9">DSM 45817 / CECT 9037 / EuI1c</strain>
    </source>
</reference>
<evidence type="ECO:0000313" key="8">
    <source>
        <dbReference type="EMBL" id="ADP84589.1"/>
    </source>
</evidence>
<comment type="similarity">
    <text evidence="1">Belongs to the sigma-70 factor family. ECF subfamily.</text>
</comment>
<dbReference type="AlphaFoldDB" id="E3J9T6"/>
<dbReference type="HOGENOM" id="CLU_047691_3_0_11"/>
<dbReference type="KEGG" id="fri:FraEuI1c_6619"/>
<name>E3J9T6_PSEI1</name>
<dbReference type="NCBIfam" id="TIGR02937">
    <property type="entry name" value="sigma70-ECF"/>
    <property type="match status" value="1"/>
</dbReference>
<dbReference type="SUPFAM" id="SSF88946">
    <property type="entry name" value="Sigma2 domain of RNA polymerase sigma factors"/>
    <property type="match status" value="1"/>
</dbReference>
<evidence type="ECO:0000259" key="7">
    <source>
        <dbReference type="Pfam" id="PF08281"/>
    </source>
</evidence>
<dbReference type="InterPro" id="IPR014284">
    <property type="entry name" value="RNA_pol_sigma-70_dom"/>
</dbReference>
<organism evidence="8 9">
    <name type="scientific">Pseudofrankia inefficax (strain DSM 45817 / CECT 9037 / DDB 130130 / EuI1c)</name>
    <name type="common">Frankia inefficax</name>
    <dbReference type="NCBI Taxonomy" id="298654"/>
    <lineage>
        <taxon>Bacteria</taxon>
        <taxon>Bacillati</taxon>
        <taxon>Actinomycetota</taxon>
        <taxon>Actinomycetes</taxon>
        <taxon>Frankiales</taxon>
        <taxon>Frankiaceae</taxon>
        <taxon>Pseudofrankia</taxon>
    </lineage>
</organism>
<feature type="domain" description="RNA polymerase sigma-70 region 2" evidence="6">
    <location>
        <begin position="35"/>
        <end position="102"/>
    </location>
</feature>
<keyword evidence="3" id="KW-0731">Sigma factor</keyword>
<keyword evidence="2" id="KW-0805">Transcription regulation</keyword>
<dbReference type="InterPro" id="IPR036388">
    <property type="entry name" value="WH-like_DNA-bd_sf"/>
</dbReference>
<dbReference type="GO" id="GO:0003677">
    <property type="term" value="F:DNA binding"/>
    <property type="evidence" value="ECO:0007669"/>
    <property type="project" value="InterPro"/>
</dbReference>
<gene>
    <name evidence="8" type="ordered locus">FraEuI1c_6619</name>
</gene>
<dbReference type="CDD" id="cd06171">
    <property type="entry name" value="Sigma70_r4"/>
    <property type="match status" value="1"/>
</dbReference>
<dbReference type="Proteomes" id="UP000002484">
    <property type="component" value="Chromosome"/>
</dbReference>
<evidence type="ECO:0000313" key="9">
    <source>
        <dbReference type="Proteomes" id="UP000002484"/>
    </source>
</evidence>
<dbReference type="InParanoid" id="E3J9T6"/>
<sequence>MEVRGTAPASSAASTEDARVVQALRSGDEAAFADLVDRMAPAMLAVAAGHVPSRTVAEEVVQETWLAVLTGLDRFEGRSSLRTWVFAILLNLARSRGARERRSVPFSTAFPEGESGPTVNPSRFRPPGDEWPGHWATAPRPWDLPESALLSHEVRTRLRAALDALPSRQRTVVHLRDVQGLDADEVCALLDIEPGNQRVLLHRGRARLRQVLEDYMNEAQA</sequence>
<evidence type="ECO:0000256" key="1">
    <source>
        <dbReference type="ARBA" id="ARBA00010641"/>
    </source>
</evidence>
<protein>
    <submittedName>
        <fullName evidence="8">RNA polymerase, sigma-24 subunit, ECF subfamily</fullName>
    </submittedName>
</protein>
<dbReference type="GO" id="GO:0016987">
    <property type="term" value="F:sigma factor activity"/>
    <property type="evidence" value="ECO:0007669"/>
    <property type="project" value="UniProtKB-KW"/>
</dbReference>